<keyword evidence="3" id="KW-1185">Reference proteome</keyword>
<dbReference type="AlphaFoldDB" id="A0A9P4R8N4"/>
<dbReference type="EMBL" id="ML996098">
    <property type="protein sequence ID" value="KAF2741054.1"/>
    <property type="molecule type" value="Genomic_DNA"/>
</dbReference>
<name>A0A9P4R8N4_9PLEO</name>
<evidence type="ECO:0000313" key="3">
    <source>
        <dbReference type="Proteomes" id="UP000799444"/>
    </source>
</evidence>
<gene>
    <name evidence="2" type="ORF">EJ04DRAFT_518242</name>
</gene>
<protein>
    <submittedName>
        <fullName evidence="2">Uncharacterized protein</fullName>
    </submittedName>
</protein>
<feature type="compositionally biased region" description="Low complexity" evidence="1">
    <location>
        <begin position="147"/>
        <end position="158"/>
    </location>
</feature>
<comment type="caution">
    <text evidence="2">The sequence shown here is derived from an EMBL/GenBank/DDBJ whole genome shotgun (WGS) entry which is preliminary data.</text>
</comment>
<feature type="region of interest" description="Disordered" evidence="1">
    <location>
        <begin position="126"/>
        <end position="161"/>
    </location>
</feature>
<accession>A0A9P4R8N4</accession>
<evidence type="ECO:0000313" key="2">
    <source>
        <dbReference type="EMBL" id="KAF2741054.1"/>
    </source>
</evidence>
<dbReference type="Proteomes" id="UP000799444">
    <property type="component" value="Unassembled WGS sequence"/>
</dbReference>
<organism evidence="2 3">
    <name type="scientific">Polyplosphaeria fusca</name>
    <dbReference type="NCBI Taxonomy" id="682080"/>
    <lineage>
        <taxon>Eukaryota</taxon>
        <taxon>Fungi</taxon>
        <taxon>Dikarya</taxon>
        <taxon>Ascomycota</taxon>
        <taxon>Pezizomycotina</taxon>
        <taxon>Dothideomycetes</taxon>
        <taxon>Pleosporomycetidae</taxon>
        <taxon>Pleosporales</taxon>
        <taxon>Tetraplosphaeriaceae</taxon>
        <taxon>Polyplosphaeria</taxon>
    </lineage>
</organism>
<reference evidence="2" key="1">
    <citation type="journal article" date="2020" name="Stud. Mycol.">
        <title>101 Dothideomycetes genomes: a test case for predicting lifestyles and emergence of pathogens.</title>
        <authorList>
            <person name="Haridas S."/>
            <person name="Albert R."/>
            <person name="Binder M."/>
            <person name="Bloem J."/>
            <person name="Labutti K."/>
            <person name="Salamov A."/>
            <person name="Andreopoulos B."/>
            <person name="Baker S."/>
            <person name="Barry K."/>
            <person name="Bills G."/>
            <person name="Bluhm B."/>
            <person name="Cannon C."/>
            <person name="Castanera R."/>
            <person name="Culley D."/>
            <person name="Daum C."/>
            <person name="Ezra D."/>
            <person name="Gonzalez J."/>
            <person name="Henrissat B."/>
            <person name="Kuo A."/>
            <person name="Liang C."/>
            <person name="Lipzen A."/>
            <person name="Lutzoni F."/>
            <person name="Magnuson J."/>
            <person name="Mondo S."/>
            <person name="Nolan M."/>
            <person name="Ohm R."/>
            <person name="Pangilinan J."/>
            <person name="Park H.-J."/>
            <person name="Ramirez L."/>
            <person name="Alfaro M."/>
            <person name="Sun H."/>
            <person name="Tritt A."/>
            <person name="Yoshinaga Y."/>
            <person name="Zwiers L.-H."/>
            <person name="Turgeon B."/>
            <person name="Goodwin S."/>
            <person name="Spatafora J."/>
            <person name="Crous P."/>
            <person name="Grigoriev I."/>
        </authorList>
    </citation>
    <scope>NUCLEOTIDE SEQUENCE</scope>
    <source>
        <strain evidence="2">CBS 125425</strain>
    </source>
</reference>
<sequence length="210" mass="21793">MGWIDRCSRLLFAAATASAVGSERGVFVLPAGDAAGTARGEGCESAAVESVRSFPSDRGSCHATAGTAGGDCPRWTLRRRRQCRLQHHHPNHLSNFLGPALLHFKPPLPDISLPHVSVAAVSTTSLTSSLTPPPWSSNEARPSTCIGPGSSGSPSRSPARGVLGALETKSGSQPNETSLTVSLALFNCPYSHAPVTIAMVADCCTGDHGR</sequence>
<proteinExistence type="predicted"/>
<evidence type="ECO:0000256" key="1">
    <source>
        <dbReference type="SAM" id="MobiDB-lite"/>
    </source>
</evidence>